<evidence type="ECO:0000313" key="1">
    <source>
        <dbReference type="EMBL" id="PVD30090.1"/>
    </source>
</evidence>
<reference evidence="1 2" key="1">
    <citation type="submission" date="2018-04" db="EMBL/GenBank/DDBJ databases">
        <title>The genome of golden apple snail Pomacea canaliculata provides insight into stress tolerance and invasive adaptation.</title>
        <authorList>
            <person name="Liu C."/>
            <person name="Liu B."/>
            <person name="Ren Y."/>
            <person name="Zhang Y."/>
            <person name="Wang H."/>
            <person name="Li S."/>
            <person name="Jiang F."/>
            <person name="Yin L."/>
            <person name="Zhang G."/>
            <person name="Qian W."/>
            <person name="Fan W."/>
        </authorList>
    </citation>
    <scope>NUCLEOTIDE SEQUENCE [LARGE SCALE GENOMIC DNA]</scope>
    <source>
        <strain evidence="1">SZHN2017</strain>
        <tissue evidence="1">Muscle</tissue>
    </source>
</reference>
<sequence>MFLPVVPSIALVCKSAFAQMTPLQIRHRLFTKLPSCRSCPTVPYSLRKQSATKPSVPCLPELHHLPLPSSSADLAAHSTSLGLPRSSFTPFPSSPTRHWQRCVCRSPVHAREQVRSLPRMSQDTGAFRPTLRDVERCIVSITTLVSVHRGATPQPFSSWPAVLLLGSTRGC</sequence>
<gene>
    <name evidence="1" type="ORF">C0Q70_09351</name>
</gene>
<organism evidence="1 2">
    <name type="scientific">Pomacea canaliculata</name>
    <name type="common">Golden apple snail</name>
    <dbReference type="NCBI Taxonomy" id="400727"/>
    <lineage>
        <taxon>Eukaryota</taxon>
        <taxon>Metazoa</taxon>
        <taxon>Spiralia</taxon>
        <taxon>Lophotrochozoa</taxon>
        <taxon>Mollusca</taxon>
        <taxon>Gastropoda</taxon>
        <taxon>Caenogastropoda</taxon>
        <taxon>Architaenioglossa</taxon>
        <taxon>Ampullarioidea</taxon>
        <taxon>Ampullariidae</taxon>
        <taxon>Pomacea</taxon>
    </lineage>
</organism>
<proteinExistence type="predicted"/>
<name>A0A2T7P9J4_POMCA</name>
<dbReference type="Proteomes" id="UP000245119">
    <property type="component" value="Linkage Group LG5"/>
</dbReference>
<dbReference type="EMBL" id="PZQS01000005">
    <property type="protein sequence ID" value="PVD30090.1"/>
    <property type="molecule type" value="Genomic_DNA"/>
</dbReference>
<evidence type="ECO:0000313" key="2">
    <source>
        <dbReference type="Proteomes" id="UP000245119"/>
    </source>
</evidence>
<dbReference type="AlphaFoldDB" id="A0A2T7P9J4"/>
<comment type="caution">
    <text evidence="1">The sequence shown here is derived from an EMBL/GenBank/DDBJ whole genome shotgun (WGS) entry which is preliminary data.</text>
</comment>
<accession>A0A2T7P9J4</accession>
<keyword evidence="2" id="KW-1185">Reference proteome</keyword>
<protein>
    <submittedName>
        <fullName evidence="1">Uncharacterized protein</fullName>
    </submittedName>
</protein>